<keyword evidence="2" id="KW-1185">Reference proteome</keyword>
<name>A0ABV1DBM4_9FIRM</name>
<evidence type="ECO:0000313" key="1">
    <source>
        <dbReference type="EMBL" id="MEQ2427780.1"/>
    </source>
</evidence>
<organism evidence="1 2">
    <name type="scientific">Enterocloster hominis</name>
    <name type="common">ex Hitch et al. 2024</name>
    <dbReference type="NCBI Taxonomy" id="1917870"/>
    <lineage>
        <taxon>Bacteria</taxon>
        <taxon>Bacillati</taxon>
        <taxon>Bacillota</taxon>
        <taxon>Clostridia</taxon>
        <taxon>Lachnospirales</taxon>
        <taxon>Lachnospiraceae</taxon>
        <taxon>Enterocloster</taxon>
    </lineage>
</organism>
<comment type="caution">
    <text evidence="1">The sequence shown here is derived from an EMBL/GenBank/DDBJ whole genome shotgun (WGS) entry which is preliminary data.</text>
</comment>
<accession>A0ABV1DBM4</accession>
<proteinExistence type="predicted"/>
<protein>
    <submittedName>
        <fullName evidence="1">Uncharacterized protein</fullName>
    </submittedName>
</protein>
<evidence type="ECO:0000313" key="2">
    <source>
        <dbReference type="Proteomes" id="UP001454086"/>
    </source>
</evidence>
<dbReference type="Proteomes" id="UP001454086">
    <property type="component" value="Unassembled WGS sequence"/>
</dbReference>
<dbReference type="RefSeq" id="WP_008726490.1">
    <property type="nucleotide sequence ID" value="NZ_JBBMFM010000126.1"/>
</dbReference>
<gene>
    <name evidence="1" type="ORF">WMQ36_22705</name>
</gene>
<sequence length="225" mass="24359">MSHSLHRYGTKEDLKNDFCMYARCARGVNRDNPGDKLRKILDIYLSENYVNYGSSHAGKSFINGLKPEEYKKTLDHAYGIIISFSDRESVKGVLTKLKDADLGISIVVSGLIEEVSKICDEIGLTPHTATLSLGIYGKKELLPDEDTLKIITMCGHSLIGAPLVQSVAEKVKKGTITPEEGSVIIGKPCTCGIFNTRRCASLMGGTEDKGCPEGNGCPGCITAEK</sequence>
<dbReference type="EMBL" id="JBBMFM010000126">
    <property type="protein sequence ID" value="MEQ2427780.1"/>
    <property type="molecule type" value="Genomic_DNA"/>
</dbReference>
<reference evidence="1 2" key="1">
    <citation type="submission" date="2024-03" db="EMBL/GenBank/DDBJ databases">
        <title>Human intestinal bacterial collection.</title>
        <authorList>
            <person name="Pauvert C."/>
            <person name="Hitch T.C.A."/>
            <person name="Clavel T."/>
        </authorList>
    </citation>
    <scope>NUCLEOTIDE SEQUENCE [LARGE SCALE GENOMIC DNA]</scope>
    <source>
        <strain evidence="1 2">CLA-SR-H021</strain>
    </source>
</reference>